<feature type="compositionally biased region" description="Low complexity" evidence="4">
    <location>
        <begin position="504"/>
        <end position="518"/>
    </location>
</feature>
<keyword evidence="5" id="KW-0732">Signal</keyword>
<gene>
    <name evidence="10" type="ORF">G4Z16_29970</name>
</gene>
<feature type="domain" description="Alpha-L-rhamnosidase C-terminal" evidence="9">
    <location>
        <begin position="981"/>
        <end position="1052"/>
    </location>
</feature>
<feature type="domain" description="Bacterial alpha-L-rhamnosidase N-terminal" evidence="7">
    <location>
        <begin position="355"/>
        <end position="518"/>
    </location>
</feature>
<dbReference type="InterPro" id="IPR008902">
    <property type="entry name" value="Rhamnosid_concanavalin"/>
</dbReference>
<dbReference type="InterPro" id="IPR012341">
    <property type="entry name" value="6hp_glycosidase-like_sf"/>
</dbReference>
<dbReference type="Gene3D" id="2.60.420.10">
    <property type="entry name" value="Maltose phosphorylase, domain 3"/>
    <property type="match status" value="1"/>
</dbReference>
<feature type="region of interest" description="Disordered" evidence="4">
    <location>
        <begin position="484"/>
        <end position="518"/>
    </location>
</feature>
<dbReference type="InterPro" id="IPR013737">
    <property type="entry name" value="Bac_rhamnosid_N"/>
</dbReference>
<dbReference type="SUPFAM" id="SSF49265">
    <property type="entry name" value="Fibronectin type III"/>
    <property type="match status" value="1"/>
</dbReference>
<dbReference type="InterPro" id="IPR036116">
    <property type="entry name" value="FN3_sf"/>
</dbReference>
<evidence type="ECO:0000256" key="4">
    <source>
        <dbReference type="SAM" id="MobiDB-lite"/>
    </source>
</evidence>
<dbReference type="GO" id="GO:0030596">
    <property type="term" value="F:alpha-L-rhamnosidase activity"/>
    <property type="evidence" value="ECO:0007669"/>
    <property type="project" value="UniProtKB-EC"/>
</dbReference>
<proteinExistence type="predicted"/>
<dbReference type="Pfam" id="PF17389">
    <property type="entry name" value="Bac_rhamnosid6H"/>
    <property type="match status" value="1"/>
</dbReference>
<evidence type="ECO:0000256" key="3">
    <source>
        <dbReference type="ARBA" id="ARBA00022801"/>
    </source>
</evidence>
<dbReference type="Gene3D" id="1.50.10.10">
    <property type="match status" value="1"/>
</dbReference>
<dbReference type="InterPro" id="IPR035396">
    <property type="entry name" value="Bac_rhamnosid6H"/>
</dbReference>
<dbReference type="EC" id="3.2.1.40" evidence="2"/>
<evidence type="ECO:0000313" key="10">
    <source>
        <dbReference type="EMBL" id="QPP09945.1"/>
    </source>
</evidence>
<feature type="domain" description="Alpha-L-rhamnosidase concanavalin-like" evidence="6">
    <location>
        <begin position="540"/>
        <end position="641"/>
    </location>
</feature>
<organism evidence="10 11">
    <name type="scientific">Streptomyces bathyalis</name>
    <dbReference type="NCBI Taxonomy" id="2710756"/>
    <lineage>
        <taxon>Bacteria</taxon>
        <taxon>Bacillati</taxon>
        <taxon>Actinomycetota</taxon>
        <taxon>Actinomycetes</taxon>
        <taxon>Kitasatosporales</taxon>
        <taxon>Streptomycetaceae</taxon>
        <taxon>Streptomyces</taxon>
    </lineage>
</organism>
<dbReference type="Pfam" id="PF05592">
    <property type="entry name" value="Bac_rhamnosid"/>
    <property type="match status" value="1"/>
</dbReference>
<dbReference type="GO" id="GO:0005975">
    <property type="term" value="P:carbohydrate metabolic process"/>
    <property type="evidence" value="ECO:0007669"/>
    <property type="project" value="InterPro"/>
</dbReference>
<dbReference type="Pfam" id="PF08531">
    <property type="entry name" value="Bac_rhamnosid_N"/>
    <property type="match status" value="1"/>
</dbReference>
<dbReference type="Pfam" id="PF17390">
    <property type="entry name" value="Bac_rhamnosid_C"/>
    <property type="match status" value="1"/>
</dbReference>
<evidence type="ECO:0000259" key="8">
    <source>
        <dbReference type="Pfam" id="PF17389"/>
    </source>
</evidence>
<dbReference type="PANTHER" id="PTHR33307">
    <property type="entry name" value="ALPHA-RHAMNOSIDASE (EUROFUNG)"/>
    <property type="match status" value="1"/>
</dbReference>
<dbReference type="RefSeq" id="WP_197353702.1">
    <property type="nucleotide sequence ID" value="NZ_CP048882.1"/>
</dbReference>
<evidence type="ECO:0000259" key="7">
    <source>
        <dbReference type="Pfam" id="PF08531"/>
    </source>
</evidence>
<feature type="region of interest" description="Disordered" evidence="4">
    <location>
        <begin position="289"/>
        <end position="316"/>
    </location>
</feature>
<protein>
    <recommendedName>
        <fullName evidence="2">alpha-L-rhamnosidase</fullName>
        <ecNumber evidence="2">3.2.1.40</ecNumber>
    </recommendedName>
</protein>
<dbReference type="Gene3D" id="2.60.120.260">
    <property type="entry name" value="Galactose-binding domain-like"/>
    <property type="match status" value="3"/>
</dbReference>
<name>A0A7T1TBL1_9ACTN</name>
<dbReference type="PANTHER" id="PTHR33307:SF6">
    <property type="entry name" value="ALPHA-RHAMNOSIDASE (EUROFUNG)-RELATED"/>
    <property type="match status" value="1"/>
</dbReference>
<accession>A0A7T1TBL1</accession>
<dbReference type="InterPro" id="IPR035398">
    <property type="entry name" value="Bac_rhamnosid_C"/>
</dbReference>
<dbReference type="InterPro" id="IPR008928">
    <property type="entry name" value="6-hairpin_glycosidase_sf"/>
</dbReference>
<dbReference type="InterPro" id="IPR013783">
    <property type="entry name" value="Ig-like_fold"/>
</dbReference>
<reference evidence="11" key="1">
    <citation type="submission" date="2020-02" db="EMBL/GenBank/DDBJ databases">
        <title>Streptomyces sp. ASO4wet.</title>
        <authorList>
            <person name="Risdian C."/>
            <person name="Landwehr W."/>
            <person name="Schupp P."/>
            <person name="Wink J."/>
        </authorList>
    </citation>
    <scope>NUCLEOTIDE SEQUENCE [LARGE SCALE GENOMIC DNA]</scope>
    <source>
        <strain evidence="11">ASO4wet</strain>
    </source>
</reference>
<feature type="region of interest" description="Disordered" evidence="4">
    <location>
        <begin position="29"/>
        <end position="48"/>
    </location>
</feature>
<feature type="chain" id="PRO_5032807133" description="alpha-L-rhamnosidase" evidence="5">
    <location>
        <begin position="23"/>
        <end position="1083"/>
    </location>
</feature>
<evidence type="ECO:0000256" key="1">
    <source>
        <dbReference type="ARBA" id="ARBA00001445"/>
    </source>
</evidence>
<feature type="domain" description="Alpha-L-rhamnosidase six-hairpin glycosidase" evidence="8">
    <location>
        <begin position="648"/>
        <end position="979"/>
    </location>
</feature>
<dbReference type="PIRSF" id="PIRSF010631">
    <property type="entry name" value="A-rhamnsds"/>
    <property type="match status" value="1"/>
</dbReference>
<dbReference type="InterPro" id="IPR053565">
    <property type="entry name" value="GH78"/>
</dbReference>
<dbReference type="InterPro" id="IPR006311">
    <property type="entry name" value="TAT_signal"/>
</dbReference>
<dbReference type="AlphaFoldDB" id="A0A7T1TBL1"/>
<dbReference type="NCBIfam" id="NF041573">
    <property type="entry name" value="rhamnosid_Stmyc"/>
    <property type="match status" value="1"/>
</dbReference>
<dbReference type="Proteomes" id="UP000595046">
    <property type="component" value="Chromosome"/>
</dbReference>
<evidence type="ECO:0000313" key="11">
    <source>
        <dbReference type="Proteomes" id="UP000595046"/>
    </source>
</evidence>
<dbReference type="InterPro" id="IPR016007">
    <property type="entry name" value="Alpha_rhamnosid"/>
</dbReference>
<comment type="catalytic activity">
    <reaction evidence="1">
        <text>Hydrolysis of terminal non-reducing alpha-L-rhamnose residues in alpha-L-rhamnosides.</text>
        <dbReference type="EC" id="3.2.1.40"/>
    </reaction>
</comment>
<evidence type="ECO:0000259" key="6">
    <source>
        <dbReference type="Pfam" id="PF05592"/>
    </source>
</evidence>
<dbReference type="PROSITE" id="PS51318">
    <property type="entry name" value="TAT"/>
    <property type="match status" value="1"/>
</dbReference>
<dbReference type="Gene3D" id="2.60.40.10">
    <property type="entry name" value="Immunoglobulins"/>
    <property type="match status" value="1"/>
</dbReference>
<dbReference type="InterPro" id="IPR008979">
    <property type="entry name" value="Galactose-bd-like_sf"/>
</dbReference>
<dbReference type="EMBL" id="CP048882">
    <property type="protein sequence ID" value="QPP09945.1"/>
    <property type="molecule type" value="Genomic_DNA"/>
</dbReference>
<dbReference type="KEGG" id="sbat:G4Z16_29970"/>
<dbReference type="SUPFAM" id="SSF49785">
    <property type="entry name" value="Galactose-binding domain-like"/>
    <property type="match status" value="2"/>
</dbReference>
<dbReference type="Pfam" id="PF25788">
    <property type="entry name" value="Ig_Rha78A_N"/>
    <property type="match status" value="1"/>
</dbReference>
<keyword evidence="11" id="KW-1185">Reference proteome</keyword>
<feature type="signal peptide" evidence="5">
    <location>
        <begin position="1"/>
        <end position="22"/>
    </location>
</feature>
<dbReference type="SUPFAM" id="SSF48208">
    <property type="entry name" value="Six-hairpin glycosidases"/>
    <property type="match status" value="1"/>
</dbReference>
<evidence type="ECO:0000256" key="2">
    <source>
        <dbReference type="ARBA" id="ARBA00012652"/>
    </source>
</evidence>
<sequence length="1083" mass="117688">MISRRHLLATATVSGMSATALGATSPAALAAGTGDGEAPASGGGLHVTGTTTEYAERPLGLDDPHPRFTWRLGSRLPNRLQHAYRIRVATSPGRLADPDVWDSGKVTSRDSVLVPYDGPRLAPRTRYHWSVRVWDEEGRPSPWSAPTWWETGLTDAGQWRSEWIGAPPSLVAPPSLDGTEWIWFPEGDAASGVPAGTRWFRGSTAISGTVRAARLVVAADNGFTAYVNGTEVASRDSLPVRKSWSRPALLDVTHELRSGANTLAVQAVNSEASPAGLLAVLEVTTGDGTERFTTDGTWRSTDEEPAGDWRSPGYDDGAWPHARKAATWGEDPWGKVLPEQSPAQLRRSFRLSARRVARARLHATALGLYEAHVNGVRVGEDRLTPGWTDYGKRVAYRTYDVTEALRQGENALAVTLAPGWYAGNVGWFGQHQYGEHPALLAQLEIVHEDGSTTRVGTDAQWRAARGPLVTADLVMGEQYDARAETPGWQGPGYDDSGWRPVTTSPGPGSAAGSGSSPAVVAMTDAPTRVMKELAPEKMTEVRPGVFLFDFGQNMVGCVRLTVEGGAAGRRIHLRHGEVLDQDGALYVANLRTARAVDTFTLKGSGRETYEPRFTFHGFRYVEVSGFPGRPPRDAVTGLVMHTAAPFTMDFSTDDPMLNKLHSNITWGQRGNFLSVPTDTPARDERLGWSGDINVFSPTAAYTMESARFLTKWLQDLRDGQDEDGAYPDVAPFVGPVGKGVAGWGDAGVTVPWALHRAYGDVRVLRENWPAMRRWIAYLEEHSDGLLRPAEGYGDWLNVDDETPKDVIGTACFANVTGLVAQTGRLLEEDSGPYEKLHRRIKEAFNAAYVDGNGRIKGDTQTAYVLALSMDLLPAAAVRRAAADRLVELIEANDSHLSTGFLGTPRLLPALTETGHTDLAHRLLHRRTFPSWGYQIGKGSTTMWERWDSIKPDGTFQDVGMNSFNHYAYGCVGEWMYRNLSGIAPAEPGFRRTLVRPRPGGGVRRADAGHDTLYGPVRTHWTLDAGDRFRLTVALPPNTTGEVWVPAADPSAVSAPGARFLHARQGCAVFEVGSGTHRFASDGG</sequence>
<evidence type="ECO:0000256" key="5">
    <source>
        <dbReference type="SAM" id="SignalP"/>
    </source>
</evidence>
<keyword evidence="3 10" id="KW-0378">Hydrolase</keyword>
<evidence type="ECO:0000259" key="9">
    <source>
        <dbReference type="Pfam" id="PF17390"/>
    </source>
</evidence>